<accession>X1EA78</accession>
<sequence length="48" mass="5363">QIFVIGIVGLSKNPVLVNNNLHNVPEKIVLSWGGLNEKSADPETWFFK</sequence>
<evidence type="ECO:0000313" key="1">
    <source>
        <dbReference type="EMBL" id="GAH14039.1"/>
    </source>
</evidence>
<dbReference type="AlphaFoldDB" id="X1EA78"/>
<protein>
    <submittedName>
        <fullName evidence="1">Uncharacterized protein</fullName>
    </submittedName>
</protein>
<feature type="non-terminal residue" evidence="1">
    <location>
        <position position="1"/>
    </location>
</feature>
<gene>
    <name evidence="1" type="ORF">S01H4_64828</name>
</gene>
<comment type="caution">
    <text evidence="1">The sequence shown here is derived from an EMBL/GenBank/DDBJ whole genome shotgun (WGS) entry which is preliminary data.</text>
</comment>
<proteinExistence type="predicted"/>
<organism evidence="1">
    <name type="scientific">marine sediment metagenome</name>
    <dbReference type="NCBI Taxonomy" id="412755"/>
    <lineage>
        <taxon>unclassified sequences</taxon>
        <taxon>metagenomes</taxon>
        <taxon>ecological metagenomes</taxon>
    </lineage>
</organism>
<name>X1EA78_9ZZZZ</name>
<dbReference type="EMBL" id="BART01039447">
    <property type="protein sequence ID" value="GAH14039.1"/>
    <property type="molecule type" value="Genomic_DNA"/>
</dbReference>
<reference evidence="1" key="1">
    <citation type="journal article" date="2014" name="Front. Microbiol.">
        <title>High frequency of phylogenetically diverse reductive dehalogenase-homologous genes in deep subseafloor sedimentary metagenomes.</title>
        <authorList>
            <person name="Kawai M."/>
            <person name="Futagami T."/>
            <person name="Toyoda A."/>
            <person name="Takaki Y."/>
            <person name="Nishi S."/>
            <person name="Hori S."/>
            <person name="Arai W."/>
            <person name="Tsubouchi T."/>
            <person name="Morono Y."/>
            <person name="Uchiyama I."/>
            <person name="Ito T."/>
            <person name="Fujiyama A."/>
            <person name="Inagaki F."/>
            <person name="Takami H."/>
        </authorList>
    </citation>
    <scope>NUCLEOTIDE SEQUENCE</scope>
    <source>
        <strain evidence="1">Expedition CK06-06</strain>
    </source>
</reference>